<dbReference type="GO" id="GO:0016791">
    <property type="term" value="F:phosphatase activity"/>
    <property type="evidence" value="ECO:0007669"/>
    <property type="project" value="UniProtKB-ARBA"/>
</dbReference>
<evidence type="ECO:0000259" key="2">
    <source>
        <dbReference type="Pfam" id="PF22784"/>
    </source>
</evidence>
<dbReference type="Proteomes" id="UP000535890">
    <property type="component" value="Unassembled WGS sequence"/>
</dbReference>
<dbReference type="InterPro" id="IPR029021">
    <property type="entry name" value="Prot-tyrosine_phosphatase-like"/>
</dbReference>
<protein>
    <recommendedName>
        <fullName evidence="2">Swiss Army Knife protein DSP-PTPase phosphatase domain-containing protein</fullName>
    </recommendedName>
</protein>
<accession>A0A7Y9DVE4</accession>
<dbReference type="Pfam" id="PF22784">
    <property type="entry name" value="PTP-SAK"/>
    <property type="match status" value="1"/>
</dbReference>
<keyword evidence="4" id="KW-1185">Reference proteome</keyword>
<dbReference type="AlphaFoldDB" id="A0A7Y9DVE4"/>
<gene>
    <name evidence="3" type="ORF">BJ983_002298</name>
</gene>
<organism evidence="3 4">
    <name type="scientific">Actinomycetospora corticicola</name>
    <dbReference type="NCBI Taxonomy" id="663602"/>
    <lineage>
        <taxon>Bacteria</taxon>
        <taxon>Bacillati</taxon>
        <taxon>Actinomycetota</taxon>
        <taxon>Actinomycetes</taxon>
        <taxon>Pseudonocardiales</taxon>
        <taxon>Pseudonocardiaceae</taxon>
        <taxon>Actinomycetospora</taxon>
    </lineage>
</organism>
<keyword evidence="1" id="KW-0378">Hydrolase</keyword>
<evidence type="ECO:0000256" key="1">
    <source>
        <dbReference type="ARBA" id="ARBA00022801"/>
    </source>
</evidence>
<sequence length="146" mass="16003">MVTLPGGRSVGARSLRVPPPEPPAFGLYLGSARAARRRDAGMTWPRRWLVWPDFRTPRHPDEARAAIAALYERAATEAVEVACGGGIGRTGTVLACVATLDGLGPDEAVAWVRAHHHRRAVETPGQRRWVRWFADGFADGFAERPR</sequence>
<comment type="caution">
    <text evidence="3">The sequence shown here is derived from an EMBL/GenBank/DDBJ whole genome shotgun (WGS) entry which is preliminary data.</text>
</comment>
<evidence type="ECO:0000313" key="3">
    <source>
        <dbReference type="EMBL" id="NYD36196.1"/>
    </source>
</evidence>
<dbReference type="EMBL" id="JACCBN010000001">
    <property type="protein sequence ID" value="NYD36196.1"/>
    <property type="molecule type" value="Genomic_DNA"/>
</dbReference>
<dbReference type="RefSeq" id="WP_179793914.1">
    <property type="nucleotide sequence ID" value="NZ_BAABHP010000007.1"/>
</dbReference>
<evidence type="ECO:0000313" key="4">
    <source>
        <dbReference type="Proteomes" id="UP000535890"/>
    </source>
</evidence>
<name>A0A7Y9DVE4_9PSEU</name>
<dbReference type="Gene3D" id="3.90.190.10">
    <property type="entry name" value="Protein tyrosine phosphatase superfamily"/>
    <property type="match status" value="1"/>
</dbReference>
<feature type="domain" description="Swiss Army Knife protein DSP-PTPase phosphatase" evidence="2">
    <location>
        <begin position="65"/>
        <end position="112"/>
    </location>
</feature>
<proteinExistence type="predicted"/>
<dbReference type="InterPro" id="IPR057023">
    <property type="entry name" value="PTP-SAK"/>
</dbReference>
<reference evidence="3 4" key="1">
    <citation type="submission" date="2020-07" db="EMBL/GenBank/DDBJ databases">
        <title>Sequencing the genomes of 1000 actinobacteria strains.</title>
        <authorList>
            <person name="Klenk H.-P."/>
        </authorList>
    </citation>
    <scope>NUCLEOTIDE SEQUENCE [LARGE SCALE GENOMIC DNA]</scope>
    <source>
        <strain evidence="3 4">DSM 45772</strain>
    </source>
</reference>
<dbReference type="SUPFAM" id="SSF52799">
    <property type="entry name" value="(Phosphotyrosine protein) phosphatases II"/>
    <property type="match status" value="1"/>
</dbReference>